<dbReference type="GO" id="GO:0005856">
    <property type="term" value="C:cytoskeleton"/>
    <property type="evidence" value="ECO:0007669"/>
    <property type="project" value="TreeGrafter"/>
</dbReference>
<dbReference type="Pfam" id="PF00373">
    <property type="entry name" value="FERM_M"/>
    <property type="match status" value="1"/>
</dbReference>
<dbReference type="PANTHER" id="PTHR23280:SF25">
    <property type="entry name" value="MOESIN_EZRIN_RADIXIN HOMOLOG 1"/>
    <property type="match status" value="1"/>
</dbReference>
<dbReference type="PANTHER" id="PTHR23280">
    <property type="entry name" value="4.1 G PROTEIN"/>
    <property type="match status" value="1"/>
</dbReference>
<feature type="non-terminal residue" evidence="2">
    <location>
        <position position="1"/>
    </location>
</feature>
<feature type="domain" description="FERM" evidence="1">
    <location>
        <begin position="1"/>
        <end position="60"/>
    </location>
</feature>
<dbReference type="Proteomes" id="UP000681967">
    <property type="component" value="Unassembled WGS sequence"/>
</dbReference>
<dbReference type="EMBL" id="CAJOBH010119289">
    <property type="protein sequence ID" value="CAF4702816.1"/>
    <property type="molecule type" value="Genomic_DNA"/>
</dbReference>
<gene>
    <name evidence="2" type="ORF">BYL167_LOCUS33177</name>
    <name evidence="4" type="ORF">BYL167_LOCUS44164</name>
    <name evidence="3" type="ORF">GIL414_LOCUS38171</name>
    <name evidence="5" type="ORF">GIL414_LOCUS51696</name>
</gene>
<protein>
    <recommendedName>
        <fullName evidence="1">FERM domain-containing protein</fullName>
    </recommendedName>
</protein>
<dbReference type="InterPro" id="IPR014352">
    <property type="entry name" value="FERM/acyl-CoA-bd_prot_sf"/>
</dbReference>
<dbReference type="EMBL" id="CAJOBJ010100047">
    <property type="protein sequence ID" value="CAF4583229.1"/>
    <property type="molecule type" value="Genomic_DNA"/>
</dbReference>
<comment type="caution">
    <text evidence="2">The sequence shown here is derived from an EMBL/GenBank/DDBJ whole genome shotgun (WGS) entry which is preliminary data.</text>
</comment>
<proteinExistence type="predicted"/>
<feature type="non-terminal residue" evidence="2">
    <location>
        <position position="60"/>
    </location>
</feature>
<dbReference type="PROSITE" id="PS50057">
    <property type="entry name" value="FERM_3"/>
    <property type="match status" value="1"/>
</dbReference>
<dbReference type="EMBL" id="CAJOBJ010175258">
    <property type="protein sequence ID" value="CAF4898104.1"/>
    <property type="molecule type" value="Genomic_DNA"/>
</dbReference>
<evidence type="ECO:0000313" key="3">
    <source>
        <dbReference type="EMBL" id="CAF4583229.1"/>
    </source>
</evidence>
<evidence type="ECO:0000259" key="1">
    <source>
        <dbReference type="PROSITE" id="PS50057"/>
    </source>
</evidence>
<reference evidence="2" key="1">
    <citation type="submission" date="2021-02" db="EMBL/GenBank/DDBJ databases">
        <authorList>
            <person name="Nowell W R."/>
        </authorList>
    </citation>
    <scope>NUCLEOTIDE SEQUENCE</scope>
</reference>
<dbReference type="CDD" id="cd14473">
    <property type="entry name" value="FERM_B-lobe"/>
    <property type="match status" value="1"/>
</dbReference>
<dbReference type="InterPro" id="IPR035963">
    <property type="entry name" value="FERM_2"/>
</dbReference>
<evidence type="ECO:0000313" key="6">
    <source>
        <dbReference type="Proteomes" id="UP000681967"/>
    </source>
</evidence>
<organism evidence="2 6">
    <name type="scientific">Rotaria magnacalcarata</name>
    <dbReference type="NCBI Taxonomy" id="392030"/>
    <lineage>
        <taxon>Eukaryota</taxon>
        <taxon>Metazoa</taxon>
        <taxon>Spiralia</taxon>
        <taxon>Gnathifera</taxon>
        <taxon>Rotifera</taxon>
        <taxon>Eurotatoria</taxon>
        <taxon>Bdelloidea</taxon>
        <taxon>Philodinida</taxon>
        <taxon>Philodinidae</taxon>
        <taxon>Rotaria</taxon>
    </lineage>
</organism>
<dbReference type="Proteomes" id="UP000681720">
    <property type="component" value="Unassembled WGS sequence"/>
</dbReference>
<dbReference type="GO" id="GO:0031032">
    <property type="term" value="P:actomyosin structure organization"/>
    <property type="evidence" value="ECO:0007669"/>
    <property type="project" value="TreeGrafter"/>
</dbReference>
<sequence>TEHSVETISEFRFLPDDRQTEEFEATVLQKWSTHKGLTPADCEVQYLNKARWLEMYGVDL</sequence>
<name>A0A8S2W7D3_9BILA</name>
<dbReference type="SUPFAM" id="SSF47031">
    <property type="entry name" value="Second domain of FERM"/>
    <property type="match status" value="1"/>
</dbReference>
<dbReference type="Gene3D" id="1.20.80.10">
    <property type="match status" value="1"/>
</dbReference>
<dbReference type="EMBL" id="CAJOBH010063666">
    <property type="protein sequence ID" value="CAF4437604.1"/>
    <property type="molecule type" value="Genomic_DNA"/>
</dbReference>
<evidence type="ECO:0000313" key="5">
    <source>
        <dbReference type="EMBL" id="CAF4898104.1"/>
    </source>
</evidence>
<dbReference type="InterPro" id="IPR000299">
    <property type="entry name" value="FERM_domain"/>
</dbReference>
<accession>A0A8S2W7D3</accession>
<dbReference type="AlphaFoldDB" id="A0A8S2W7D3"/>
<dbReference type="InterPro" id="IPR019748">
    <property type="entry name" value="FERM_central"/>
</dbReference>
<evidence type="ECO:0000313" key="2">
    <source>
        <dbReference type="EMBL" id="CAF4437604.1"/>
    </source>
</evidence>
<evidence type="ECO:0000313" key="4">
    <source>
        <dbReference type="EMBL" id="CAF4702816.1"/>
    </source>
</evidence>